<evidence type="ECO:0000313" key="9">
    <source>
        <dbReference type="EMBL" id="MDE1463826.1"/>
    </source>
</evidence>
<dbReference type="SMART" id="SM00388">
    <property type="entry name" value="HisKA"/>
    <property type="match status" value="1"/>
</dbReference>
<keyword evidence="9" id="KW-0547">Nucleotide-binding</keyword>
<dbReference type="Proteomes" id="UP001528823">
    <property type="component" value="Unassembled WGS sequence"/>
</dbReference>
<dbReference type="PROSITE" id="PS50109">
    <property type="entry name" value="HIS_KIN"/>
    <property type="match status" value="1"/>
</dbReference>
<dbReference type="InterPro" id="IPR003661">
    <property type="entry name" value="HisK_dim/P_dom"/>
</dbReference>
<dbReference type="EMBL" id="JAPMOU010000024">
    <property type="protein sequence ID" value="MDE1463826.1"/>
    <property type="molecule type" value="Genomic_DNA"/>
</dbReference>
<evidence type="ECO:0000256" key="5">
    <source>
        <dbReference type="PROSITE-ProRule" id="PRU00169"/>
    </source>
</evidence>
<evidence type="ECO:0000256" key="6">
    <source>
        <dbReference type="SAM" id="Coils"/>
    </source>
</evidence>
<name>A0ABT5UBS7_9GAMM</name>
<evidence type="ECO:0000256" key="3">
    <source>
        <dbReference type="ARBA" id="ARBA00022553"/>
    </source>
</evidence>
<dbReference type="RefSeq" id="WP_274690154.1">
    <property type="nucleotide sequence ID" value="NZ_JAPMOU010000024.1"/>
</dbReference>
<feature type="domain" description="Histidine kinase" evidence="7">
    <location>
        <begin position="73"/>
        <end position="294"/>
    </location>
</feature>
<dbReference type="PANTHER" id="PTHR45339:SF1">
    <property type="entry name" value="HYBRID SIGNAL TRANSDUCTION HISTIDINE KINASE J"/>
    <property type="match status" value="1"/>
</dbReference>
<evidence type="ECO:0000259" key="7">
    <source>
        <dbReference type="PROSITE" id="PS50109"/>
    </source>
</evidence>
<dbReference type="InterPro" id="IPR011006">
    <property type="entry name" value="CheY-like_superfamily"/>
</dbReference>
<dbReference type="InterPro" id="IPR001789">
    <property type="entry name" value="Sig_transdc_resp-reg_receiver"/>
</dbReference>
<dbReference type="Pfam" id="PF02518">
    <property type="entry name" value="HATPase_c"/>
    <property type="match status" value="1"/>
</dbReference>
<evidence type="ECO:0000256" key="4">
    <source>
        <dbReference type="ARBA" id="ARBA00023012"/>
    </source>
</evidence>
<dbReference type="InterPro" id="IPR003594">
    <property type="entry name" value="HATPase_dom"/>
</dbReference>
<keyword evidence="3 5" id="KW-0597">Phosphoprotein</keyword>
<keyword evidence="10" id="KW-1185">Reference proteome</keyword>
<sequence>MTNDDVWLRRLSREKAARQEAERLLEEKSRQLYIINEKLKTQQLELKEKAFKLAEAKDKAITASESKSIFLAQMSHEIRTPMNGILGMAQLLSLGQLSSEQREQIEVIRRSTEALLNILNDILDYSKINSGKYSLIDTNFNLFDLMSQIISTVAPIVETKSISIGCAIEKEVPLKLTGDEGRLRQVILNLLTNAIKFTETGGIYIHIKELKKNSNTSTLLFSIEDTGRGITKDNQKKLFTEFEQAHDAKYKPIEGTGLGLAISKGLVQLMQGNIGFTSTEGKGSTFWFSVSLPPVVEGWHMVQYTKVPVIVWVTDNILQRMFTVQCKACNRQVIFIQNITMLLSKLKKIKIAQIWLDLDIISEQDLESLSSAEQLQQYSVITIKWPHRSKDKLFPLAQYNLLKPLRPNTFINLLLGKPYIYERDEQEQSSSSILEQLPSLAPVLVVDDNTTNLMITTKMLNKLGFTCLKAENGQQAIDIINSEELSLILMDIQMPVMNGIEATKVIRRKNLSKLPIIALTANAMEGDQEEYLAAGMNDYLTKPVKLEQLQQVLKRWLL</sequence>
<dbReference type="SUPFAM" id="SSF52172">
    <property type="entry name" value="CheY-like"/>
    <property type="match status" value="1"/>
</dbReference>
<evidence type="ECO:0000256" key="1">
    <source>
        <dbReference type="ARBA" id="ARBA00000085"/>
    </source>
</evidence>
<dbReference type="PROSITE" id="PS50110">
    <property type="entry name" value="RESPONSE_REGULATORY"/>
    <property type="match status" value="1"/>
</dbReference>
<dbReference type="Gene3D" id="1.10.287.130">
    <property type="match status" value="1"/>
</dbReference>
<dbReference type="Gene3D" id="3.30.565.10">
    <property type="entry name" value="Histidine kinase-like ATPase, C-terminal domain"/>
    <property type="match status" value="1"/>
</dbReference>
<dbReference type="SUPFAM" id="SSF47384">
    <property type="entry name" value="Homodimeric domain of signal transducing histidine kinase"/>
    <property type="match status" value="1"/>
</dbReference>
<dbReference type="CDD" id="cd00082">
    <property type="entry name" value="HisKA"/>
    <property type="match status" value="1"/>
</dbReference>
<dbReference type="CDD" id="cd17546">
    <property type="entry name" value="REC_hyHK_CKI1_RcsC-like"/>
    <property type="match status" value="1"/>
</dbReference>
<proteinExistence type="predicted"/>
<comment type="caution">
    <text evidence="9">The sequence shown here is derived from an EMBL/GenBank/DDBJ whole genome shotgun (WGS) entry which is preliminary data.</text>
</comment>
<evidence type="ECO:0000313" key="10">
    <source>
        <dbReference type="Proteomes" id="UP001528823"/>
    </source>
</evidence>
<dbReference type="PANTHER" id="PTHR45339">
    <property type="entry name" value="HYBRID SIGNAL TRANSDUCTION HISTIDINE KINASE J"/>
    <property type="match status" value="1"/>
</dbReference>
<dbReference type="EC" id="2.7.13.3" evidence="2"/>
<evidence type="ECO:0000259" key="8">
    <source>
        <dbReference type="PROSITE" id="PS50110"/>
    </source>
</evidence>
<dbReference type="Gene3D" id="3.40.50.2300">
    <property type="match status" value="1"/>
</dbReference>
<organism evidence="9 10">
    <name type="scientific">Spartinivicinus poritis</name>
    <dbReference type="NCBI Taxonomy" id="2994640"/>
    <lineage>
        <taxon>Bacteria</taxon>
        <taxon>Pseudomonadati</taxon>
        <taxon>Pseudomonadota</taxon>
        <taxon>Gammaproteobacteria</taxon>
        <taxon>Oceanospirillales</taxon>
        <taxon>Zooshikellaceae</taxon>
        <taxon>Spartinivicinus</taxon>
    </lineage>
</organism>
<dbReference type="SMART" id="SM00387">
    <property type="entry name" value="HATPase_c"/>
    <property type="match status" value="1"/>
</dbReference>
<dbReference type="InterPro" id="IPR036890">
    <property type="entry name" value="HATPase_C_sf"/>
</dbReference>
<dbReference type="InterPro" id="IPR005467">
    <property type="entry name" value="His_kinase_dom"/>
</dbReference>
<dbReference type="InterPro" id="IPR004358">
    <property type="entry name" value="Sig_transdc_His_kin-like_C"/>
</dbReference>
<protein>
    <recommendedName>
        <fullName evidence="2">histidine kinase</fullName>
        <ecNumber evidence="2">2.7.13.3</ecNumber>
    </recommendedName>
</protein>
<keyword evidence="9" id="KW-0067">ATP-binding</keyword>
<reference evidence="9 10" key="1">
    <citation type="submission" date="2022-11" db="EMBL/GenBank/DDBJ databases">
        <title>Spartinivicinus poritis sp. nov., isolated from scleractinian coral Porites lutea.</title>
        <authorList>
            <person name="Zhang G."/>
            <person name="Cai L."/>
            <person name="Wei Q."/>
        </authorList>
    </citation>
    <scope>NUCLEOTIDE SEQUENCE [LARGE SCALE GENOMIC DNA]</scope>
    <source>
        <strain evidence="9 10">A2-2</strain>
    </source>
</reference>
<dbReference type="SUPFAM" id="SSF55874">
    <property type="entry name" value="ATPase domain of HSP90 chaperone/DNA topoisomerase II/histidine kinase"/>
    <property type="match status" value="1"/>
</dbReference>
<dbReference type="Pfam" id="PF00512">
    <property type="entry name" value="HisKA"/>
    <property type="match status" value="1"/>
</dbReference>
<feature type="coiled-coil region" evidence="6">
    <location>
        <begin position="8"/>
        <end position="59"/>
    </location>
</feature>
<feature type="domain" description="Response regulatory" evidence="8">
    <location>
        <begin position="442"/>
        <end position="557"/>
    </location>
</feature>
<dbReference type="Pfam" id="PF00072">
    <property type="entry name" value="Response_reg"/>
    <property type="match status" value="1"/>
</dbReference>
<feature type="modified residue" description="4-aspartylphosphate" evidence="5">
    <location>
        <position position="491"/>
    </location>
</feature>
<comment type="catalytic activity">
    <reaction evidence="1">
        <text>ATP + protein L-histidine = ADP + protein N-phospho-L-histidine.</text>
        <dbReference type="EC" id="2.7.13.3"/>
    </reaction>
</comment>
<dbReference type="GO" id="GO:0005524">
    <property type="term" value="F:ATP binding"/>
    <property type="evidence" value="ECO:0007669"/>
    <property type="project" value="UniProtKB-KW"/>
</dbReference>
<keyword evidence="6" id="KW-0175">Coiled coil</keyword>
<dbReference type="PRINTS" id="PR00344">
    <property type="entry name" value="BCTRLSENSOR"/>
</dbReference>
<evidence type="ECO:0000256" key="2">
    <source>
        <dbReference type="ARBA" id="ARBA00012438"/>
    </source>
</evidence>
<keyword evidence="4" id="KW-0902">Two-component regulatory system</keyword>
<dbReference type="SMART" id="SM00448">
    <property type="entry name" value="REC"/>
    <property type="match status" value="1"/>
</dbReference>
<dbReference type="CDD" id="cd16922">
    <property type="entry name" value="HATPase_EvgS-ArcB-TorS-like"/>
    <property type="match status" value="1"/>
</dbReference>
<dbReference type="InterPro" id="IPR036097">
    <property type="entry name" value="HisK_dim/P_sf"/>
</dbReference>
<accession>A0ABT5UBS7</accession>
<gene>
    <name evidence="9" type="ORF">ORQ98_17885</name>
</gene>